<dbReference type="InterPro" id="IPR005717">
    <property type="entry name" value="Ribosomal_uS7_bac/org-type"/>
</dbReference>
<dbReference type="InterPro" id="IPR023798">
    <property type="entry name" value="Ribosomal_uS7_dom"/>
</dbReference>
<evidence type="ECO:0000256" key="2">
    <source>
        <dbReference type="ARBA" id="ARBA00022730"/>
    </source>
</evidence>
<keyword evidence="4 6" id="KW-0689">Ribosomal protein</keyword>
<keyword evidence="2 7" id="KW-0699">rRNA-binding</keyword>
<comment type="similarity">
    <text evidence="1 6">Belongs to the universal ribosomal protein uS7 family.</text>
</comment>
<accession>Q8M1E8</accession>
<evidence type="ECO:0000313" key="9">
    <source>
        <dbReference type="EMBL" id="AAM96627.1"/>
    </source>
</evidence>
<evidence type="ECO:0000256" key="1">
    <source>
        <dbReference type="ARBA" id="ARBA00007151"/>
    </source>
</evidence>
<keyword evidence="3 7" id="KW-0694">RNA-binding</keyword>
<gene>
    <name evidence="9" type="primary">rps7</name>
</gene>
<dbReference type="InterPro" id="IPR034643">
    <property type="entry name" value="RPS7_plant"/>
</dbReference>
<name>Q8M1E8_CHAGL</name>
<dbReference type="NCBIfam" id="TIGR01029">
    <property type="entry name" value="rpsG_bact"/>
    <property type="match status" value="1"/>
</dbReference>
<evidence type="ECO:0000256" key="4">
    <source>
        <dbReference type="ARBA" id="ARBA00022980"/>
    </source>
</evidence>
<proteinExistence type="inferred from homology"/>
<dbReference type="EMBL" id="AF494279">
    <property type="protein sequence ID" value="AAM96627.1"/>
    <property type="molecule type" value="Genomic_DNA"/>
</dbReference>
<reference evidence="9" key="1">
    <citation type="journal article" date="2002" name="Proc. Natl. Acad. Sci. U.S.A.">
        <title>The chloroplast and mitochondrial genome sequences of the charophyte Chaetosphaeridium globosum: insights into the timing of the events that restructured organelle DNAs within the green algal lineage that led to land plants.</title>
        <authorList>
            <person name="Turmel M."/>
            <person name="Otis C."/>
            <person name="Lemieux C."/>
        </authorList>
    </citation>
    <scope>NUCLEOTIDE SEQUENCE</scope>
</reference>
<organism evidence="9">
    <name type="scientific">Chaetosphaeridium globosum</name>
    <name type="common">Charophycean green alga</name>
    <name type="synonym">Herposteiron globosum</name>
    <dbReference type="NCBI Taxonomy" id="96477"/>
    <lineage>
        <taxon>Eukaryota</taxon>
        <taxon>Viridiplantae</taxon>
        <taxon>Streptophyta</taxon>
        <taxon>Coleochaetophyceae</taxon>
        <taxon>Coleochaetales</taxon>
        <taxon>Chaetosphaeridiaceae</taxon>
        <taxon>Chaetosphaeridium</taxon>
    </lineage>
</organism>
<dbReference type="GO" id="GO:0003735">
    <property type="term" value="F:structural constituent of ribosome"/>
    <property type="evidence" value="ECO:0007669"/>
    <property type="project" value="InterPro"/>
</dbReference>
<dbReference type="PIRSF" id="PIRSF002122">
    <property type="entry name" value="RPS7p_RPS7a_RPS5e_RPS7o"/>
    <property type="match status" value="1"/>
</dbReference>
<evidence type="ECO:0000259" key="8">
    <source>
        <dbReference type="Pfam" id="PF00177"/>
    </source>
</evidence>
<dbReference type="CDD" id="cd15484">
    <property type="entry name" value="uS7_plant"/>
    <property type="match status" value="1"/>
</dbReference>
<evidence type="ECO:0000256" key="3">
    <source>
        <dbReference type="ARBA" id="ARBA00022884"/>
    </source>
</evidence>
<evidence type="ECO:0000256" key="5">
    <source>
        <dbReference type="ARBA" id="ARBA00023274"/>
    </source>
</evidence>
<dbReference type="GO" id="GO:0019843">
    <property type="term" value="F:rRNA binding"/>
    <property type="evidence" value="ECO:0007669"/>
    <property type="project" value="UniProtKB-KW"/>
</dbReference>
<dbReference type="GO" id="GO:0005763">
    <property type="term" value="C:mitochondrial small ribosomal subunit"/>
    <property type="evidence" value="ECO:0007669"/>
    <property type="project" value="InterPro"/>
</dbReference>
<dbReference type="GeneID" id="860623"/>
<dbReference type="GO" id="GO:0006412">
    <property type="term" value="P:translation"/>
    <property type="evidence" value="ECO:0007669"/>
    <property type="project" value="InterPro"/>
</dbReference>
<dbReference type="PROSITE" id="PS00052">
    <property type="entry name" value="RIBOSOMAL_S7"/>
    <property type="match status" value="1"/>
</dbReference>
<dbReference type="InterPro" id="IPR020606">
    <property type="entry name" value="Ribosomal_uS7_CS"/>
</dbReference>
<evidence type="ECO:0000256" key="6">
    <source>
        <dbReference type="RuleBase" id="RU003619"/>
    </source>
</evidence>
<geneLocation type="mitochondrion" evidence="9"/>
<dbReference type="InterPro" id="IPR036823">
    <property type="entry name" value="Ribosomal_uS7_dom_sf"/>
</dbReference>
<dbReference type="InterPro" id="IPR000235">
    <property type="entry name" value="Ribosomal_uS7"/>
</dbReference>
<evidence type="ECO:0000256" key="7">
    <source>
        <dbReference type="RuleBase" id="RU003620"/>
    </source>
</evidence>
<keyword evidence="9" id="KW-0496">Mitochondrion</keyword>
<feature type="domain" description="Small ribosomal subunit protein uS7" evidence="8">
    <location>
        <begin position="16"/>
        <end position="168"/>
    </location>
</feature>
<protein>
    <recommendedName>
        <fullName evidence="7">Ribosomal protein S7</fullName>
    </recommendedName>
</protein>
<dbReference type="SUPFAM" id="SSF47973">
    <property type="entry name" value="Ribosomal protein S7"/>
    <property type="match status" value="1"/>
</dbReference>
<dbReference type="Gene3D" id="1.10.455.10">
    <property type="entry name" value="Ribosomal protein S7 domain"/>
    <property type="match status" value="1"/>
</dbReference>
<dbReference type="RefSeq" id="NP_689373.1">
    <property type="nucleotide sequence ID" value="NC_004118.1"/>
</dbReference>
<dbReference type="Pfam" id="PF00177">
    <property type="entry name" value="Ribosomal_S7"/>
    <property type="match status" value="1"/>
</dbReference>
<keyword evidence="5 6" id="KW-0687">Ribonucleoprotein</keyword>
<dbReference type="PANTHER" id="PTHR11205">
    <property type="entry name" value="RIBOSOMAL PROTEIN S7"/>
    <property type="match status" value="1"/>
</dbReference>
<sequence>MTHSILSLIHELNPNQKALIHKFVNILMTQGKKTKSRQILFQTIEVLRESLPPSDEKDKHKPTQITIDYLFQAISNVQPLLEVKKIRIAGSTQWIPSTISVNRQQTLAIRWILEAAKKRPSVRVSFPDRSKGTRFSHKLAAEILEASKKTGFARKKRDELHKLAEANRSFSHYRWWSL</sequence>
<dbReference type="AlphaFoldDB" id="Q8M1E8"/>